<feature type="domain" description="DUF58" evidence="2">
    <location>
        <begin position="72"/>
        <end position="331"/>
    </location>
</feature>
<organism evidence="3 4">
    <name type="scientific">Actinomadura vinacea</name>
    <dbReference type="NCBI Taxonomy" id="115336"/>
    <lineage>
        <taxon>Bacteria</taxon>
        <taxon>Bacillati</taxon>
        <taxon>Actinomycetota</taxon>
        <taxon>Actinomycetes</taxon>
        <taxon>Streptosporangiales</taxon>
        <taxon>Thermomonosporaceae</taxon>
        <taxon>Actinomadura</taxon>
    </lineage>
</organism>
<gene>
    <name evidence="3" type="ORF">GCM10010191_79560</name>
</gene>
<evidence type="ECO:0000313" key="4">
    <source>
        <dbReference type="Proteomes" id="UP001501231"/>
    </source>
</evidence>
<evidence type="ECO:0000313" key="3">
    <source>
        <dbReference type="EMBL" id="GAA2449888.1"/>
    </source>
</evidence>
<dbReference type="InterPro" id="IPR002881">
    <property type="entry name" value="DUF58"/>
</dbReference>
<dbReference type="PANTHER" id="PTHR33608">
    <property type="entry name" value="BLL2464 PROTEIN"/>
    <property type="match status" value="1"/>
</dbReference>
<evidence type="ECO:0000259" key="2">
    <source>
        <dbReference type="Pfam" id="PF01882"/>
    </source>
</evidence>
<dbReference type="EMBL" id="BAAARW010000037">
    <property type="protein sequence ID" value="GAA2449888.1"/>
    <property type="molecule type" value="Genomic_DNA"/>
</dbReference>
<dbReference type="Pfam" id="PF01882">
    <property type="entry name" value="DUF58"/>
    <property type="match status" value="1"/>
</dbReference>
<name>A0ABP5XCC8_9ACTN</name>
<feature type="region of interest" description="Disordered" evidence="1">
    <location>
        <begin position="1"/>
        <end position="33"/>
    </location>
</feature>
<dbReference type="Proteomes" id="UP001501231">
    <property type="component" value="Unassembled WGS sequence"/>
</dbReference>
<feature type="compositionally biased region" description="Basic and acidic residues" evidence="1">
    <location>
        <begin position="186"/>
        <end position="196"/>
    </location>
</feature>
<reference evidence="4" key="1">
    <citation type="journal article" date="2019" name="Int. J. Syst. Evol. Microbiol.">
        <title>The Global Catalogue of Microorganisms (GCM) 10K type strain sequencing project: providing services to taxonomists for standard genome sequencing and annotation.</title>
        <authorList>
            <consortium name="The Broad Institute Genomics Platform"/>
            <consortium name="The Broad Institute Genome Sequencing Center for Infectious Disease"/>
            <person name="Wu L."/>
            <person name="Ma J."/>
        </authorList>
    </citation>
    <scope>NUCLEOTIDE SEQUENCE [LARGE SCALE GENOMIC DNA]</scope>
    <source>
        <strain evidence="4">JCM 3325</strain>
    </source>
</reference>
<sequence length="379" mass="41268">MTTDPAAGRPQPPPRRTRGGQAGGQAGGRKRAHLAPERTLRRLELSVTRRLEGLLNGEHLGLLPGPGTELAEARLYQPGEDDVRHMDWAVTARTTTPHVRDLIADHELEAWALMDLTPSMDFGTGAMVKRELAVAALAAVGFLTVRLGDRVGAYLLHPDGTRRWPARTGKAALYALLEAVLDADNTEPRDAHRDKNSGGALGGRSLGDRLFGGDPTPAPSLADGIASLDRGQTRRGLRVIISDFLPPPDDPALADGEDGAAHRPPAWERPLRRLATRHQVLAVEVIDPRELDLPDVGLVEMTDPETGAVHEIVLNRKVRERYAAAAAAQRERTRAALRRCGTHHLVLRTDRDWISDVARFALRQRRASGRAIAARGVRP</sequence>
<evidence type="ECO:0000256" key="1">
    <source>
        <dbReference type="SAM" id="MobiDB-lite"/>
    </source>
</evidence>
<feature type="region of interest" description="Disordered" evidence="1">
    <location>
        <begin position="186"/>
        <end position="214"/>
    </location>
</feature>
<protein>
    <submittedName>
        <fullName evidence="3">DUF58 domain-containing protein</fullName>
    </submittedName>
</protein>
<dbReference type="PANTHER" id="PTHR33608:SF6">
    <property type="entry name" value="BLL2464 PROTEIN"/>
    <property type="match status" value="1"/>
</dbReference>
<proteinExistence type="predicted"/>
<keyword evidence="4" id="KW-1185">Reference proteome</keyword>
<accession>A0ABP5XCC8</accession>
<comment type="caution">
    <text evidence="3">The sequence shown here is derived from an EMBL/GenBank/DDBJ whole genome shotgun (WGS) entry which is preliminary data.</text>
</comment>